<sequence length="53" mass="5690">MLSQPGAYVLTGNLDNPSENTIAIEITAERVHLDLNGFRIKGTNVCGEDTTCP</sequence>
<organism evidence="1 2">
    <name type="scientific">Elongatibacter sediminis</name>
    <dbReference type="NCBI Taxonomy" id="3119006"/>
    <lineage>
        <taxon>Bacteria</taxon>
        <taxon>Pseudomonadati</taxon>
        <taxon>Pseudomonadota</taxon>
        <taxon>Gammaproteobacteria</taxon>
        <taxon>Chromatiales</taxon>
        <taxon>Wenzhouxiangellaceae</taxon>
        <taxon>Elongatibacter</taxon>
    </lineage>
</organism>
<dbReference type="RefSeq" id="WP_354696760.1">
    <property type="nucleotide sequence ID" value="NZ_JAZHOG010000014.1"/>
</dbReference>
<dbReference type="EMBL" id="JAZHOG010000014">
    <property type="protein sequence ID" value="MEJ8569435.1"/>
    <property type="molecule type" value="Genomic_DNA"/>
</dbReference>
<name>A0AAW9RMC5_9GAMM</name>
<comment type="caution">
    <text evidence="1">The sequence shown here is derived from an EMBL/GenBank/DDBJ whole genome shotgun (WGS) entry which is preliminary data.</text>
</comment>
<gene>
    <name evidence="1" type="ORF">V3330_17545</name>
</gene>
<protein>
    <submittedName>
        <fullName evidence="1">Uncharacterized protein</fullName>
    </submittedName>
</protein>
<dbReference type="AlphaFoldDB" id="A0AAW9RMC5"/>
<dbReference type="Proteomes" id="UP001359886">
    <property type="component" value="Unassembled WGS sequence"/>
</dbReference>
<proteinExistence type="predicted"/>
<accession>A0AAW9RMC5</accession>
<evidence type="ECO:0000313" key="1">
    <source>
        <dbReference type="EMBL" id="MEJ8569435.1"/>
    </source>
</evidence>
<evidence type="ECO:0000313" key="2">
    <source>
        <dbReference type="Proteomes" id="UP001359886"/>
    </source>
</evidence>
<keyword evidence="2" id="KW-1185">Reference proteome</keyword>
<reference evidence="1 2" key="1">
    <citation type="submission" date="2024-02" db="EMBL/GenBank/DDBJ databases">
        <title>A novel Wenzhouxiangellaceae bacterium, isolated from coastal sediments.</title>
        <authorList>
            <person name="Du Z.-J."/>
            <person name="Ye Y.-Q."/>
            <person name="Zhang X.-Y."/>
        </authorList>
    </citation>
    <scope>NUCLEOTIDE SEQUENCE [LARGE SCALE GENOMIC DNA]</scope>
    <source>
        <strain evidence="1 2">CH-27</strain>
    </source>
</reference>